<dbReference type="EMBL" id="JBHSJD010000009">
    <property type="protein sequence ID" value="MFC5023367.1"/>
    <property type="molecule type" value="Genomic_DNA"/>
</dbReference>
<evidence type="ECO:0000256" key="3">
    <source>
        <dbReference type="ARBA" id="ARBA00012438"/>
    </source>
</evidence>
<keyword evidence="5" id="KW-0597">Phosphoprotein</keyword>
<feature type="domain" description="HAMP" evidence="14">
    <location>
        <begin position="140"/>
        <end position="192"/>
    </location>
</feature>
<feature type="transmembrane region" description="Helical" evidence="12">
    <location>
        <begin position="120"/>
        <end position="142"/>
    </location>
</feature>
<dbReference type="PANTHER" id="PTHR44936">
    <property type="entry name" value="SENSOR PROTEIN CREC"/>
    <property type="match status" value="1"/>
</dbReference>
<dbReference type="Gene3D" id="6.10.340.10">
    <property type="match status" value="1"/>
</dbReference>
<dbReference type="Pfam" id="PF02518">
    <property type="entry name" value="HATPase_c"/>
    <property type="match status" value="1"/>
</dbReference>
<evidence type="ECO:0000256" key="6">
    <source>
        <dbReference type="ARBA" id="ARBA00022679"/>
    </source>
</evidence>
<dbReference type="InterPro" id="IPR003660">
    <property type="entry name" value="HAMP_dom"/>
</dbReference>
<comment type="caution">
    <text evidence="15">The sequence shown here is derived from an EMBL/GenBank/DDBJ whole genome shotgun (WGS) entry which is preliminary data.</text>
</comment>
<accession>A0ABV9XEJ4</accession>
<name>A0ABV9XEJ4_9ACTN</name>
<dbReference type="InterPro" id="IPR003661">
    <property type="entry name" value="HisK_dim/P_dom"/>
</dbReference>
<keyword evidence="11 12" id="KW-1133">Transmembrane helix</keyword>
<dbReference type="Gene3D" id="3.30.565.10">
    <property type="entry name" value="Histidine kinase-like ATPase, C-terminal domain"/>
    <property type="match status" value="1"/>
</dbReference>
<dbReference type="RefSeq" id="WP_345688547.1">
    <property type="nucleotide sequence ID" value="NZ_BAABIT010000001.1"/>
</dbReference>
<feature type="domain" description="Histidine kinase" evidence="13">
    <location>
        <begin position="200"/>
        <end position="392"/>
    </location>
</feature>
<dbReference type="SUPFAM" id="SSF158472">
    <property type="entry name" value="HAMP domain-like"/>
    <property type="match status" value="1"/>
</dbReference>
<keyword evidence="9 15" id="KW-0418">Kinase</keyword>
<evidence type="ECO:0000259" key="14">
    <source>
        <dbReference type="PROSITE" id="PS50885"/>
    </source>
</evidence>
<dbReference type="InterPro" id="IPR005467">
    <property type="entry name" value="His_kinase_dom"/>
</dbReference>
<evidence type="ECO:0000259" key="13">
    <source>
        <dbReference type="PROSITE" id="PS50109"/>
    </source>
</evidence>
<evidence type="ECO:0000313" key="16">
    <source>
        <dbReference type="Proteomes" id="UP001595829"/>
    </source>
</evidence>
<dbReference type="CDD" id="cd06225">
    <property type="entry name" value="HAMP"/>
    <property type="match status" value="1"/>
</dbReference>
<sequence>MGLRLKIGATITATAALAALVTGAQVPMLLEDRGRDTAMERLEAAQRMWSRSGKASYGLKVDPPNIPDRLLQEVRRGRRSTYLQENGGSRRIWAAKPADGHVLAVVQHEDPLSAELQAGMLRAGLVGTAVASLTGLLLATRLGRRLMLSARRADQIAGGDLDARLPQSGRDEIARLTRAVNTMADALAARLRAERDVTANIAHELRTPVAGLVAAAGLLPDGRAESMVKERVARLRDLMEDVLEVARLDNGVERPELRLVELGTVARRTVRAVDAPTGVRVEVVADAFVETDGRRVERVLTNLVTNALRHGAEPVVVEVDGGVVRVRDHGHGFPEPLLANGPRRFRTSAVGKGLGLGLTIAAGQAAVLGARLTFGNPADGGACATLDLTDALRQGPTAEADD</sequence>
<evidence type="ECO:0000256" key="7">
    <source>
        <dbReference type="ARBA" id="ARBA00022692"/>
    </source>
</evidence>
<keyword evidence="10" id="KW-0067">ATP-binding</keyword>
<dbReference type="SMART" id="SM00304">
    <property type="entry name" value="HAMP"/>
    <property type="match status" value="1"/>
</dbReference>
<dbReference type="CDD" id="cd00082">
    <property type="entry name" value="HisKA"/>
    <property type="match status" value="1"/>
</dbReference>
<evidence type="ECO:0000256" key="1">
    <source>
        <dbReference type="ARBA" id="ARBA00000085"/>
    </source>
</evidence>
<evidence type="ECO:0000256" key="9">
    <source>
        <dbReference type="ARBA" id="ARBA00022777"/>
    </source>
</evidence>
<gene>
    <name evidence="15" type="ORF">ACFPM3_14595</name>
</gene>
<dbReference type="PROSITE" id="PS50109">
    <property type="entry name" value="HIS_KIN"/>
    <property type="match status" value="1"/>
</dbReference>
<dbReference type="InterPro" id="IPR036097">
    <property type="entry name" value="HisK_dim/P_sf"/>
</dbReference>
<evidence type="ECO:0000313" key="15">
    <source>
        <dbReference type="EMBL" id="MFC5023367.1"/>
    </source>
</evidence>
<evidence type="ECO:0000256" key="2">
    <source>
        <dbReference type="ARBA" id="ARBA00004651"/>
    </source>
</evidence>
<evidence type="ECO:0000256" key="8">
    <source>
        <dbReference type="ARBA" id="ARBA00022741"/>
    </source>
</evidence>
<evidence type="ECO:0000256" key="12">
    <source>
        <dbReference type="SAM" id="Phobius"/>
    </source>
</evidence>
<keyword evidence="6" id="KW-0808">Transferase</keyword>
<dbReference type="PROSITE" id="PS50885">
    <property type="entry name" value="HAMP"/>
    <property type="match status" value="1"/>
</dbReference>
<keyword evidence="12" id="KW-0472">Membrane</keyword>
<keyword evidence="7 12" id="KW-0812">Transmembrane</keyword>
<dbReference type="PANTHER" id="PTHR44936:SF10">
    <property type="entry name" value="SENSOR PROTEIN RSTB"/>
    <property type="match status" value="1"/>
</dbReference>
<keyword evidence="16" id="KW-1185">Reference proteome</keyword>
<comment type="catalytic activity">
    <reaction evidence="1">
        <text>ATP + protein L-histidine = ADP + protein N-phospho-L-histidine.</text>
        <dbReference type="EC" id="2.7.13.3"/>
    </reaction>
</comment>
<dbReference type="Pfam" id="PF00512">
    <property type="entry name" value="HisKA"/>
    <property type="match status" value="1"/>
</dbReference>
<reference evidence="16" key="1">
    <citation type="journal article" date="2019" name="Int. J. Syst. Evol. Microbiol.">
        <title>The Global Catalogue of Microorganisms (GCM) 10K type strain sequencing project: providing services to taxonomists for standard genome sequencing and annotation.</title>
        <authorList>
            <consortium name="The Broad Institute Genomics Platform"/>
            <consortium name="The Broad Institute Genome Sequencing Center for Infectious Disease"/>
            <person name="Wu L."/>
            <person name="Ma J."/>
        </authorList>
    </citation>
    <scope>NUCLEOTIDE SEQUENCE [LARGE SCALE GENOMIC DNA]</scope>
    <source>
        <strain evidence="16">CGMCC 4.1648</strain>
    </source>
</reference>
<dbReference type="Pfam" id="PF00672">
    <property type="entry name" value="HAMP"/>
    <property type="match status" value="1"/>
</dbReference>
<dbReference type="Proteomes" id="UP001595829">
    <property type="component" value="Unassembled WGS sequence"/>
</dbReference>
<protein>
    <recommendedName>
        <fullName evidence="3">histidine kinase</fullName>
        <ecNumber evidence="3">2.7.13.3</ecNumber>
    </recommendedName>
</protein>
<evidence type="ECO:0000256" key="5">
    <source>
        <dbReference type="ARBA" id="ARBA00022553"/>
    </source>
</evidence>
<proteinExistence type="predicted"/>
<organism evidence="15 16">
    <name type="scientific">Streptomyces coeruleoprunus</name>
    <dbReference type="NCBI Taxonomy" id="285563"/>
    <lineage>
        <taxon>Bacteria</taxon>
        <taxon>Bacillati</taxon>
        <taxon>Actinomycetota</taxon>
        <taxon>Actinomycetes</taxon>
        <taxon>Kitasatosporales</taxon>
        <taxon>Streptomycetaceae</taxon>
        <taxon>Streptomyces</taxon>
    </lineage>
</organism>
<evidence type="ECO:0000256" key="4">
    <source>
        <dbReference type="ARBA" id="ARBA00022475"/>
    </source>
</evidence>
<dbReference type="InterPro" id="IPR003594">
    <property type="entry name" value="HATPase_dom"/>
</dbReference>
<evidence type="ECO:0000256" key="10">
    <source>
        <dbReference type="ARBA" id="ARBA00022840"/>
    </source>
</evidence>
<dbReference type="SUPFAM" id="SSF47384">
    <property type="entry name" value="Homodimeric domain of signal transducing histidine kinase"/>
    <property type="match status" value="1"/>
</dbReference>
<keyword evidence="8" id="KW-0547">Nucleotide-binding</keyword>
<dbReference type="SMART" id="SM00388">
    <property type="entry name" value="HisKA"/>
    <property type="match status" value="1"/>
</dbReference>
<dbReference type="InterPro" id="IPR036890">
    <property type="entry name" value="HATPase_C_sf"/>
</dbReference>
<dbReference type="GO" id="GO:0016301">
    <property type="term" value="F:kinase activity"/>
    <property type="evidence" value="ECO:0007669"/>
    <property type="project" value="UniProtKB-KW"/>
</dbReference>
<keyword evidence="4" id="KW-1003">Cell membrane</keyword>
<dbReference type="SUPFAM" id="SSF55874">
    <property type="entry name" value="ATPase domain of HSP90 chaperone/DNA topoisomerase II/histidine kinase"/>
    <property type="match status" value="1"/>
</dbReference>
<comment type="subcellular location">
    <subcellularLocation>
        <location evidence="2">Cell membrane</location>
        <topology evidence="2">Multi-pass membrane protein</topology>
    </subcellularLocation>
</comment>
<dbReference type="EC" id="2.7.13.3" evidence="3"/>
<dbReference type="Gene3D" id="1.10.287.130">
    <property type="match status" value="1"/>
</dbReference>
<evidence type="ECO:0000256" key="11">
    <source>
        <dbReference type="ARBA" id="ARBA00022989"/>
    </source>
</evidence>
<dbReference type="InterPro" id="IPR050980">
    <property type="entry name" value="2C_sensor_his_kinase"/>
</dbReference>
<dbReference type="SMART" id="SM00387">
    <property type="entry name" value="HATPase_c"/>
    <property type="match status" value="1"/>
</dbReference>